<evidence type="ECO:0000313" key="3">
    <source>
        <dbReference type="EMBL" id="GAV01254.1"/>
    </source>
</evidence>
<dbReference type="GO" id="GO:0043171">
    <property type="term" value="P:peptide catabolic process"/>
    <property type="evidence" value="ECO:0007669"/>
    <property type="project" value="TreeGrafter"/>
</dbReference>
<dbReference type="GO" id="GO:0008270">
    <property type="term" value="F:zinc ion binding"/>
    <property type="evidence" value="ECO:0007669"/>
    <property type="project" value="TreeGrafter"/>
</dbReference>
<dbReference type="InterPro" id="IPR045357">
    <property type="entry name" value="Aminopeptidase_N-like_N"/>
</dbReference>
<dbReference type="Pfam" id="PF17900">
    <property type="entry name" value="Peptidase_M1_N"/>
    <property type="match status" value="1"/>
</dbReference>
<dbReference type="AlphaFoldDB" id="A0A1D1VQN4"/>
<dbReference type="InterPro" id="IPR050344">
    <property type="entry name" value="Peptidase_M1_aminopeptidases"/>
</dbReference>
<dbReference type="EMBL" id="BDGG01000007">
    <property type="protein sequence ID" value="GAV01254.1"/>
    <property type="molecule type" value="Genomic_DNA"/>
</dbReference>
<proteinExistence type="predicted"/>
<gene>
    <name evidence="3" type="primary">RvY_11994-1</name>
    <name evidence="3" type="synonym">RvY_11994.1</name>
    <name evidence="3" type="ORF">RvY_11994</name>
</gene>
<dbReference type="GO" id="GO:0016020">
    <property type="term" value="C:membrane"/>
    <property type="evidence" value="ECO:0007669"/>
    <property type="project" value="TreeGrafter"/>
</dbReference>
<dbReference type="Proteomes" id="UP000186922">
    <property type="component" value="Unassembled WGS sequence"/>
</dbReference>
<keyword evidence="1" id="KW-0472">Membrane</keyword>
<dbReference type="GO" id="GO:0070006">
    <property type="term" value="F:metalloaminopeptidase activity"/>
    <property type="evidence" value="ECO:0007669"/>
    <property type="project" value="TreeGrafter"/>
</dbReference>
<name>A0A1D1VQN4_RAMVA</name>
<keyword evidence="1" id="KW-1133">Transmembrane helix</keyword>
<dbReference type="PANTHER" id="PTHR11533">
    <property type="entry name" value="PROTEASE M1 ZINC METALLOPROTEASE"/>
    <property type="match status" value="1"/>
</dbReference>
<dbReference type="GO" id="GO:0006508">
    <property type="term" value="P:proteolysis"/>
    <property type="evidence" value="ECO:0007669"/>
    <property type="project" value="TreeGrafter"/>
</dbReference>
<dbReference type="GO" id="GO:0005737">
    <property type="term" value="C:cytoplasm"/>
    <property type="evidence" value="ECO:0007669"/>
    <property type="project" value="TreeGrafter"/>
</dbReference>
<accession>A0A1D1VQN4</accession>
<dbReference type="OrthoDB" id="10067359at2759"/>
<protein>
    <recommendedName>
        <fullName evidence="2">Aminopeptidase N-like N-terminal domain-containing protein</fullName>
    </recommendedName>
</protein>
<dbReference type="InterPro" id="IPR042097">
    <property type="entry name" value="Aminopeptidase_N-like_N_sf"/>
</dbReference>
<reference evidence="3 4" key="1">
    <citation type="journal article" date="2016" name="Nat. Commun.">
        <title>Extremotolerant tardigrade genome and improved radiotolerance of human cultured cells by tardigrade-unique protein.</title>
        <authorList>
            <person name="Hashimoto T."/>
            <person name="Horikawa D.D."/>
            <person name="Saito Y."/>
            <person name="Kuwahara H."/>
            <person name="Kozuka-Hata H."/>
            <person name="Shin-I T."/>
            <person name="Minakuchi Y."/>
            <person name="Ohishi K."/>
            <person name="Motoyama A."/>
            <person name="Aizu T."/>
            <person name="Enomoto A."/>
            <person name="Kondo K."/>
            <person name="Tanaka S."/>
            <person name="Hara Y."/>
            <person name="Koshikawa S."/>
            <person name="Sagara H."/>
            <person name="Miura T."/>
            <person name="Yokobori S."/>
            <person name="Miyagawa K."/>
            <person name="Suzuki Y."/>
            <person name="Kubo T."/>
            <person name="Oyama M."/>
            <person name="Kohara Y."/>
            <person name="Fujiyama A."/>
            <person name="Arakawa K."/>
            <person name="Katayama T."/>
            <person name="Toyoda A."/>
            <person name="Kunieda T."/>
        </authorList>
    </citation>
    <scope>NUCLEOTIDE SEQUENCE [LARGE SCALE GENOMIC DNA]</scope>
    <source>
        <strain evidence="3 4">YOKOZUNA-1</strain>
    </source>
</reference>
<dbReference type="SUPFAM" id="SSF63737">
    <property type="entry name" value="Leukotriene A4 hydrolase N-terminal domain"/>
    <property type="match status" value="1"/>
</dbReference>
<keyword evidence="1" id="KW-0812">Transmembrane</keyword>
<keyword evidence="4" id="KW-1185">Reference proteome</keyword>
<evidence type="ECO:0000313" key="4">
    <source>
        <dbReference type="Proteomes" id="UP000186922"/>
    </source>
</evidence>
<comment type="caution">
    <text evidence="3">The sequence shown here is derived from an EMBL/GenBank/DDBJ whole genome shotgun (WGS) entry which is preliminary data.</text>
</comment>
<dbReference type="PANTHER" id="PTHR11533:SF294">
    <property type="entry name" value="THYROTROPIN-RELEASING HORMONE-DEGRADING ECTOENZYME"/>
    <property type="match status" value="1"/>
</dbReference>
<sequence length="218" mass="24237">MQHKTTMIARISVTVLIAMLLSMVIAFGVLWGQTKSEVAEKEKEIAELWKHTTVPSTGPGGNNVTTKPITPDTPFLRLPTHILPINYGLDLRVYLPFDQTEESMGKAFTTVGTVRIRLVPMTSDARNITLHARTRASASSGKITFTRDNVKLMRGADSVAISNVDFQHWTVDVFVVETQEPLVQGQEYILVVENFEGTIANDNQGLYRSSFERSGVKK</sequence>
<dbReference type="Gene3D" id="2.60.40.1730">
    <property type="entry name" value="tricorn interacting facor f3 domain"/>
    <property type="match status" value="1"/>
</dbReference>
<dbReference type="GO" id="GO:0005615">
    <property type="term" value="C:extracellular space"/>
    <property type="evidence" value="ECO:0007669"/>
    <property type="project" value="TreeGrafter"/>
</dbReference>
<feature type="transmembrane region" description="Helical" evidence="1">
    <location>
        <begin position="7"/>
        <end position="31"/>
    </location>
</feature>
<evidence type="ECO:0000259" key="2">
    <source>
        <dbReference type="Pfam" id="PF17900"/>
    </source>
</evidence>
<dbReference type="GO" id="GO:0042277">
    <property type="term" value="F:peptide binding"/>
    <property type="evidence" value="ECO:0007669"/>
    <property type="project" value="TreeGrafter"/>
</dbReference>
<feature type="domain" description="Aminopeptidase N-like N-terminal" evidence="2">
    <location>
        <begin position="84"/>
        <end position="218"/>
    </location>
</feature>
<organism evidence="3 4">
    <name type="scientific">Ramazzottius varieornatus</name>
    <name type="common">Water bear</name>
    <name type="synonym">Tardigrade</name>
    <dbReference type="NCBI Taxonomy" id="947166"/>
    <lineage>
        <taxon>Eukaryota</taxon>
        <taxon>Metazoa</taxon>
        <taxon>Ecdysozoa</taxon>
        <taxon>Tardigrada</taxon>
        <taxon>Eutardigrada</taxon>
        <taxon>Parachela</taxon>
        <taxon>Hypsibioidea</taxon>
        <taxon>Ramazzottiidae</taxon>
        <taxon>Ramazzottius</taxon>
    </lineage>
</organism>
<evidence type="ECO:0000256" key="1">
    <source>
        <dbReference type="SAM" id="Phobius"/>
    </source>
</evidence>